<dbReference type="GO" id="GO:0006355">
    <property type="term" value="P:regulation of DNA-templated transcription"/>
    <property type="evidence" value="ECO:0007669"/>
    <property type="project" value="InterPro"/>
</dbReference>
<evidence type="ECO:0000259" key="1">
    <source>
        <dbReference type="PROSITE" id="PS50043"/>
    </source>
</evidence>
<dbReference type="GO" id="GO:0003677">
    <property type="term" value="F:DNA binding"/>
    <property type="evidence" value="ECO:0007669"/>
    <property type="project" value="InterPro"/>
</dbReference>
<gene>
    <name evidence="2" type="ORF">N1028_13480</name>
</gene>
<dbReference type="Proteomes" id="UP001165587">
    <property type="component" value="Unassembled WGS sequence"/>
</dbReference>
<protein>
    <submittedName>
        <fullName evidence="2">Helix-turn-helix transcriptional regulator</fullName>
    </submittedName>
</protein>
<proteinExistence type="predicted"/>
<dbReference type="SUPFAM" id="SSF46894">
    <property type="entry name" value="C-terminal effector domain of the bipartite response regulators"/>
    <property type="match status" value="1"/>
</dbReference>
<sequence length="528" mass="56647">MDDDGIRGGRALGEQLRARVAEADWDAVVGILDQQWGLILADDPGLIVSTVKSLPPEVIAQNPRWAVAGNYVDRFATESGGLTTVFRGTPQTPEPESLLDVLALLTSKIASKRATGRFGEAAAGAAEARTLVDEADDASVATLQQALPELQYQWAMAWEYAGDNDRAAREYTDSYDNAVLIGHRLAEASAAGALAWLHAFAGRNIQARKWLGRLPAESGEWWESRASVTARFARTQLLVDELRGDEARDELSLASLQGVPDRWPAQKYLLALTENDPAKSLDLLTQIDSTALALPPGAAGEGAWAPFVALTRSMLFARVGNAARAGEVLDDVALRDDLDLGSQVIRLRRAATLLVNGDAARASRHAVKLIAHATGTPRVLVGALALRAAAALRSEDTVIATRDFAFAGEQAARQQLYLPLTLLPRADLRALLDLVPSAVPDPLRDVLLSGAMPDGAGDPFLRLTPRELSIVTSAVGRTRLSEIAADRFVSVNTVKTQLRSIYRKLGVNSLRAMQVVAAEHGYAPVTDD</sequence>
<organism evidence="2 3">
    <name type="scientific">Herbiconiux oxytropis</name>
    <dbReference type="NCBI Taxonomy" id="2970915"/>
    <lineage>
        <taxon>Bacteria</taxon>
        <taxon>Bacillati</taxon>
        <taxon>Actinomycetota</taxon>
        <taxon>Actinomycetes</taxon>
        <taxon>Micrococcales</taxon>
        <taxon>Microbacteriaceae</taxon>
        <taxon>Herbiconiux</taxon>
    </lineage>
</organism>
<dbReference type="AlphaFoldDB" id="A0AA42BV64"/>
<name>A0AA42BV64_9MICO</name>
<dbReference type="SMART" id="SM00421">
    <property type="entry name" value="HTH_LUXR"/>
    <property type="match status" value="1"/>
</dbReference>
<dbReference type="RefSeq" id="WP_259529815.1">
    <property type="nucleotide sequence ID" value="NZ_JANLCK010000007.1"/>
</dbReference>
<dbReference type="Pfam" id="PF00196">
    <property type="entry name" value="GerE"/>
    <property type="match status" value="1"/>
</dbReference>
<dbReference type="InterPro" id="IPR036388">
    <property type="entry name" value="WH-like_DNA-bd_sf"/>
</dbReference>
<dbReference type="InterPro" id="IPR016032">
    <property type="entry name" value="Sig_transdc_resp-reg_C-effctor"/>
</dbReference>
<dbReference type="Gene3D" id="1.10.10.10">
    <property type="entry name" value="Winged helix-like DNA-binding domain superfamily/Winged helix DNA-binding domain"/>
    <property type="match status" value="1"/>
</dbReference>
<dbReference type="EMBL" id="JANLCK010000007">
    <property type="protein sequence ID" value="MCS5726906.1"/>
    <property type="molecule type" value="Genomic_DNA"/>
</dbReference>
<dbReference type="PROSITE" id="PS50043">
    <property type="entry name" value="HTH_LUXR_2"/>
    <property type="match status" value="1"/>
</dbReference>
<feature type="domain" description="HTH luxR-type" evidence="1">
    <location>
        <begin position="456"/>
        <end position="521"/>
    </location>
</feature>
<accession>A0AA42BV64</accession>
<dbReference type="CDD" id="cd06170">
    <property type="entry name" value="LuxR_C_like"/>
    <property type="match status" value="1"/>
</dbReference>
<reference evidence="2" key="1">
    <citation type="submission" date="2022-08" db="EMBL/GenBank/DDBJ databases">
        <authorList>
            <person name="Deng Y."/>
            <person name="Han X.-F."/>
            <person name="Zhang Y.-Q."/>
        </authorList>
    </citation>
    <scope>NUCLEOTIDE SEQUENCE</scope>
    <source>
        <strain evidence="2">CPCC 203407</strain>
    </source>
</reference>
<dbReference type="InterPro" id="IPR000792">
    <property type="entry name" value="Tscrpt_reg_LuxR_C"/>
</dbReference>
<evidence type="ECO:0000313" key="3">
    <source>
        <dbReference type="Proteomes" id="UP001165587"/>
    </source>
</evidence>
<keyword evidence="3" id="KW-1185">Reference proteome</keyword>
<comment type="caution">
    <text evidence="2">The sequence shown here is derived from an EMBL/GenBank/DDBJ whole genome shotgun (WGS) entry which is preliminary data.</text>
</comment>
<evidence type="ECO:0000313" key="2">
    <source>
        <dbReference type="EMBL" id="MCS5726906.1"/>
    </source>
</evidence>